<sequence>MSQTDSITDQESERFEKKLAELLGITYEEILTTEYEMTDNIGNDDIVYEHILRFTGDSPRSVLDKIAGLSAENEIIIPAVDLAEEE</sequence>
<dbReference type="EMBL" id="FNXY01000002">
    <property type="protein sequence ID" value="SEI59399.1"/>
    <property type="molecule type" value="Genomic_DNA"/>
</dbReference>
<dbReference type="Proteomes" id="UP000199532">
    <property type="component" value="Unassembled WGS sequence"/>
</dbReference>
<accession>A0A1H6RUJ0</accession>
<organism evidence="1 2">
    <name type="scientific">Dyadobacter koreensis</name>
    <dbReference type="NCBI Taxonomy" id="408657"/>
    <lineage>
        <taxon>Bacteria</taxon>
        <taxon>Pseudomonadati</taxon>
        <taxon>Bacteroidota</taxon>
        <taxon>Cytophagia</taxon>
        <taxon>Cytophagales</taxon>
        <taxon>Spirosomataceae</taxon>
        <taxon>Dyadobacter</taxon>
    </lineage>
</organism>
<protein>
    <submittedName>
        <fullName evidence="1">Uncharacterized protein</fullName>
    </submittedName>
</protein>
<proteinExistence type="predicted"/>
<dbReference type="RefSeq" id="WP_090334158.1">
    <property type="nucleotide sequence ID" value="NZ_FNXY01000002.1"/>
</dbReference>
<reference evidence="1 2" key="1">
    <citation type="submission" date="2016-10" db="EMBL/GenBank/DDBJ databases">
        <authorList>
            <person name="de Groot N.N."/>
        </authorList>
    </citation>
    <scope>NUCLEOTIDE SEQUENCE [LARGE SCALE GENOMIC DNA]</scope>
    <source>
        <strain evidence="1 2">DSM 19938</strain>
    </source>
</reference>
<keyword evidence="2" id="KW-1185">Reference proteome</keyword>
<gene>
    <name evidence="1" type="ORF">SAMN04487995_1543</name>
</gene>
<evidence type="ECO:0000313" key="2">
    <source>
        <dbReference type="Proteomes" id="UP000199532"/>
    </source>
</evidence>
<name>A0A1H6RUJ0_9BACT</name>
<dbReference type="OrthoDB" id="1551306at2"/>
<dbReference type="AlphaFoldDB" id="A0A1H6RUJ0"/>
<evidence type="ECO:0000313" key="1">
    <source>
        <dbReference type="EMBL" id="SEI59399.1"/>
    </source>
</evidence>